<keyword evidence="1" id="KW-0560">Oxidoreductase</keyword>
<keyword evidence="2" id="KW-1185">Reference proteome</keyword>
<dbReference type="AlphaFoldDB" id="A0A939ISB9"/>
<dbReference type="EMBL" id="JAFKCV010000013">
    <property type="protein sequence ID" value="MBN7827024.1"/>
    <property type="molecule type" value="Genomic_DNA"/>
</dbReference>
<sequence length="200" mass="23390">MDFRNGPIHLNYNALNLDIPALGELFELNYQKWRNPNYENVASLTRHQVEYDKDFNTLLVKVCGLDTSLTSIARLEKVWLVKTQHKDTHPTTLPFIPHVDYRRYLKVMLYVDKVTSEHGPFSAVAQDPEQYEMLRRSLPPDYKSSMLNRVDVPFEQFTAYTGEAGDIIFFDTNIPHFAGQVRPGLTRRVLRFDFTYLENE</sequence>
<dbReference type="Gene3D" id="2.60.120.620">
    <property type="entry name" value="q2cbj1_9rhob like domain"/>
    <property type="match status" value="1"/>
</dbReference>
<dbReference type="RefSeq" id="WP_206575138.1">
    <property type="nucleotide sequence ID" value="NZ_JAFKCV010000013.1"/>
</dbReference>
<comment type="caution">
    <text evidence="1">The sequence shown here is derived from an EMBL/GenBank/DDBJ whole genome shotgun (WGS) entry which is preliminary data.</text>
</comment>
<evidence type="ECO:0000313" key="1">
    <source>
        <dbReference type="EMBL" id="MBN7827024.1"/>
    </source>
</evidence>
<dbReference type="InterPro" id="IPR008775">
    <property type="entry name" value="Phytyl_CoA_dOase-like"/>
</dbReference>
<organism evidence="1 2">
    <name type="scientific">Bowmanella dokdonensis</name>
    <dbReference type="NCBI Taxonomy" id="751969"/>
    <lineage>
        <taxon>Bacteria</taxon>
        <taxon>Pseudomonadati</taxon>
        <taxon>Pseudomonadota</taxon>
        <taxon>Gammaproteobacteria</taxon>
        <taxon>Alteromonadales</taxon>
        <taxon>Alteromonadaceae</taxon>
        <taxon>Bowmanella</taxon>
    </lineage>
</organism>
<accession>A0A939ISB9</accession>
<dbReference type="GO" id="GO:0016706">
    <property type="term" value="F:2-oxoglutarate-dependent dioxygenase activity"/>
    <property type="evidence" value="ECO:0007669"/>
    <property type="project" value="UniProtKB-ARBA"/>
</dbReference>
<dbReference type="Proteomes" id="UP000664654">
    <property type="component" value="Unassembled WGS sequence"/>
</dbReference>
<reference evidence="1" key="1">
    <citation type="submission" date="2021-03" db="EMBL/GenBank/DDBJ databases">
        <title>novel species isolated from a fishpond in China.</title>
        <authorList>
            <person name="Lu H."/>
            <person name="Cai Z."/>
        </authorList>
    </citation>
    <scope>NUCLEOTIDE SEQUENCE</scope>
    <source>
        <strain evidence="1">JCM 30855</strain>
    </source>
</reference>
<keyword evidence="1" id="KW-0223">Dioxygenase</keyword>
<dbReference type="SUPFAM" id="SSF51197">
    <property type="entry name" value="Clavaminate synthase-like"/>
    <property type="match status" value="1"/>
</dbReference>
<dbReference type="Pfam" id="PF05721">
    <property type="entry name" value="PhyH"/>
    <property type="match status" value="1"/>
</dbReference>
<evidence type="ECO:0000313" key="2">
    <source>
        <dbReference type="Proteomes" id="UP000664654"/>
    </source>
</evidence>
<proteinExistence type="predicted"/>
<gene>
    <name evidence="1" type="ORF">J0A66_17455</name>
</gene>
<protein>
    <submittedName>
        <fullName evidence="1">Phytanoyl-CoA dioxygenase family protein</fullName>
    </submittedName>
</protein>
<name>A0A939ISB9_9ALTE</name>